<dbReference type="InterPro" id="IPR002893">
    <property type="entry name" value="Znf_MYND"/>
</dbReference>
<dbReference type="CDD" id="cd06467">
    <property type="entry name" value="p23_NUDC_like"/>
    <property type="match status" value="1"/>
</dbReference>
<dbReference type="InterPro" id="IPR037898">
    <property type="entry name" value="NudC_fam"/>
</dbReference>
<dbReference type="SUPFAM" id="SSF49764">
    <property type="entry name" value="HSP20-like chaperones"/>
    <property type="match status" value="1"/>
</dbReference>
<keyword evidence="2 4" id="KW-0863">Zinc-finger</keyword>
<feature type="domain" description="MYND-type" evidence="5">
    <location>
        <begin position="15"/>
        <end position="52"/>
    </location>
</feature>
<evidence type="ECO:0000313" key="8">
    <source>
        <dbReference type="Proteomes" id="UP001497392"/>
    </source>
</evidence>
<dbReference type="InterPro" id="IPR008978">
    <property type="entry name" value="HSP20-like_chaperone"/>
</dbReference>
<dbReference type="PANTHER" id="PTHR12356">
    <property type="entry name" value="NUCLEAR MOVEMENT PROTEIN NUDC"/>
    <property type="match status" value="1"/>
</dbReference>
<name>A0ABP1FWP1_9CHLO</name>
<evidence type="ECO:0000313" key="7">
    <source>
        <dbReference type="EMBL" id="CAL5222562.1"/>
    </source>
</evidence>
<dbReference type="Gene3D" id="6.10.140.2220">
    <property type="match status" value="1"/>
</dbReference>
<evidence type="ECO:0000259" key="6">
    <source>
        <dbReference type="PROSITE" id="PS51203"/>
    </source>
</evidence>
<dbReference type="PROSITE" id="PS01360">
    <property type="entry name" value="ZF_MYND_1"/>
    <property type="match status" value="1"/>
</dbReference>
<dbReference type="InterPro" id="IPR007052">
    <property type="entry name" value="CS_dom"/>
</dbReference>
<feature type="domain" description="CS" evidence="6">
    <location>
        <begin position="161"/>
        <end position="259"/>
    </location>
</feature>
<protein>
    <submittedName>
        <fullName evidence="7">G4944 protein</fullName>
    </submittedName>
</protein>
<keyword evidence="3" id="KW-0862">Zinc</keyword>
<dbReference type="PROSITE" id="PS50865">
    <property type="entry name" value="ZF_MYND_2"/>
    <property type="match status" value="1"/>
</dbReference>
<keyword evidence="1" id="KW-0479">Metal-binding</keyword>
<evidence type="ECO:0000256" key="1">
    <source>
        <dbReference type="ARBA" id="ARBA00022723"/>
    </source>
</evidence>
<dbReference type="PROSITE" id="PS51203">
    <property type="entry name" value="CS"/>
    <property type="match status" value="1"/>
</dbReference>
<accession>A0ABP1FWP1</accession>
<dbReference type="Pfam" id="PF01753">
    <property type="entry name" value="zf-MYND"/>
    <property type="match status" value="1"/>
</dbReference>
<reference evidence="7 8" key="1">
    <citation type="submission" date="2024-06" db="EMBL/GenBank/DDBJ databases">
        <authorList>
            <person name="Kraege A."/>
            <person name="Thomma B."/>
        </authorList>
    </citation>
    <scope>NUCLEOTIDE SEQUENCE [LARGE SCALE GENOMIC DNA]</scope>
</reference>
<comment type="caution">
    <text evidence="7">The sequence shown here is derived from an EMBL/GenBank/DDBJ whole genome shotgun (WGS) entry which is preliminary data.</text>
</comment>
<keyword evidence="8" id="KW-1185">Reference proteome</keyword>
<dbReference type="SUPFAM" id="SSF144232">
    <property type="entry name" value="HIT/MYND zinc finger-like"/>
    <property type="match status" value="1"/>
</dbReference>
<evidence type="ECO:0000259" key="5">
    <source>
        <dbReference type="PROSITE" id="PS50865"/>
    </source>
</evidence>
<evidence type="ECO:0000256" key="4">
    <source>
        <dbReference type="PROSITE-ProRule" id="PRU00134"/>
    </source>
</evidence>
<sequence length="308" mass="35498">MAAVARDDEAEIRECSNCGETRDLLKCSRCQSAWFCSVKCQKAYWPFHKAICYRNEFADATQASEPKFARWMRKHQKLAVLKDDEVDRLERASVATTGPSRNEVMDSMYNRIQPKPRGPTFSAEEMIAMRKQADEEMLQGRLACSRTRAWEEICLPPEMGMDCGHYKWYQNQSFVELAFPLPEHTQPKEVQVVLAPSIIEVRMGMRTPLKGQLFADIKVEESTWYVQDSLLSIQLLKRNRRGHYANGSDNAGTFWKSILRKAPEKEQLQLEYPPSAYYNSYIEPEAVPAHRMLTGKAKRTRSSNARQS</sequence>
<evidence type="ECO:0000256" key="3">
    <source>
        <dbReference type="ARBA" id="ARBA00022833"/>
    </source>
</evidence>
<dbReference type="Gene3D" id="2.60.40.790">
    <property type="match status" value="1"/>
</dbReference>
<gene>
    <name evidence="7" type="primary">g4944</name>
    <name evidence="7" type="ORF">VP750_LOCUS4221</name>
</gene>
<organism evidence="7 8">
    <name type="scientific">Coccomyxa viridis</name>
    <dbReference type="NCBI Taxonomy" id="1274662"/>
    <lineage>
        <taxon>Eukaryota</taxon>
        <taxon>Viridiplantae</taxon>
        <taxon>Chlorophyta</taxon>
        <taxon>core chlorophytes</taxon>
        <taxon>Trebouxiophyceae</taxon>
        <taxon>Trebouxiophyceae incertae sedis</taxon>
        <taxon>Coccomyxaceae</taxon>
        <taxon>Coccomyxa</taxon>
    </lineage>
</organism>
<proteinExistence type="predicted"/>
<dbReference type="Pfam" id="PF04969">
    <property type="entry name" value="CS"/>
    <property type="match status" value="1"/>
</dbReference>
<dbReference type="Proteomes" id="UP001497392">
    <property type="component" value="Unassembled WGS sequence"/>
</dbReference>
<evidence type="ECO:0000256" key="2">
    <source>
        <dbReference type="ARBA" id="ARBA00022771"/>
    </source>
</evidence>
<dbReference type="EMBL" id="CAXHTA020000007">
    <property type="protein sequence ID" value="CAL5222562.1"/>
    <property type="molecule type" value="Genomic_DNA"/>
</dbReference>